<comment type="catalytic activity">
    <reaction evidence="3">
        <text>allantoate + H2O = (S)-ureidoglycolate + urea</text>
        <dbReference type="Rhea" id="RHEA:11016"/>
        <dbReference type="ChEBI" id="CHEBI:15377"/>
        <dbReference type="ChEBI" id="CHEBI:16199"/>
        <dbReference type="ChEBI" id="CHEBI:17536"/>
        <dbReference type="ChEBI" id="CHEBI:57296"/>
        <dbReference type="EC" id="3.5.3.4"/>
    </reaction>
</comment>
<dbReference type="Proteomes" id="UP001107961">
    <property type="component" value="Unassembled WGS sequence"/>
</dbReference>
<keyword evidence="6" id="KW-1185">Reference proteome</keyword>
<dbReference type="SUPFAM" id="SSF49785">
    <property type="entry name" value="Galactose-binding domain-like"/>
    <property type="match status" value="2"/>
</dbReference>
<dbReference type="Gene3D" id="2.60.120.260">
    <property type="entry name" value="Galactose-binding domain-like"/>
    <property type="match status" value="2"/>
</dbReference>
<dbReference type="Pfam" id="PF03561">
    <property type="entry name" value="Allantoicase"/>
    <property type="match status" value="2"/>
</dbReference>
<dbReference type="HAMAP" id="MF_00813">
    <property type="entry name" value="Allantoicase"/>
    <property type="match status" value="1"/>
</dbReference>
<dbReference type="GO" id="GO:0004037">
    <property type="term" value="F:allantoicase activity"/>
    <property type="evidence" value="ECO:0007669"/>
    <property type="project" value="UniProtKB-UniRule"/>
</dbReference>
<protein>
    <recommendedName>
        <fullName evidence="3">Probable allantoicase</fullName>
        <ecNumber evidence="3">3.5.3.4</ecNumber>
    </recommendedName>
    <alternativeName>
        <fullName evidence="3">Allantoate amidinohydrolase</fullName>
    </alternativeName>
</protein>
<evidence type="ECO:0000313" key="5">
    <source>
        <dbReference type="EMBL" id="MCE7508241.1"/>
    </source>
</evidence>
<organism evidence="5 6">
    <name type="scientific">Alloalcanivorax xenomutans</name>
    <dbReference type="NCBI Taxonomy" id="1094342"/>
    <lineage>
        <taxon>Bacteria</taxon>
        <taxon>Pseudomonadati</taxon>
        <taxon>Pseudomonadota</taxon>
        <taxon>Gammaproteobacteria</taxon>
        <taxon>Oceanospirillales</taxon>
        <taxon>Alcanivoracaceae</taxon>
        <taxon>Alloalcanivorax</taxon>
    </lineage>
</organism>
<dbReference type="InterPro" id="IPR008979">
    <property type="entry name" value="Galactose-bd-like_sf"/>
</dbReference>
<comment type="caution">
    <text evidence="5">The sequence shown here is derived from an EMBL/GenBank/DDBJ whole genome shotgun (WGS) entry which is preliminary data.</text>
</comment>
<proteinExistence type="inferred from homology"/>
<keyword evidence="3 5" id="KW-0378">Hydrolase</keyword>
<dbReference type="RefSeq" id="WP_080531610.1">
    <property type="nucleotide sequence ID" value="NZ_CBDDTQ010000006.1"/>
</dbReference>
<name>A0A9Q3W2T9_9GAMM</name>
<dbReference type="GO" id="GO:0000256">
    <property type="term" value="P:allantoin catabolic process"/>
    <property type="evidence" value="ECO:0007669"/>
    <property type="project" value="UniProtKB-UniRule"/>
</dbReference>
<evidence type="ECO:0000313" key="6">
    <source>
        <dbReference type="Proteomes" id="UP001107961"/>
    </source>
</evidence>
<sequence length="328" mass="36167">MTDTIIAYPNLAAARLGTEIVSVTDQFFASAERMLAETPPRFIADKFDDHGKWMDGWETRRRRGPGHDSAIVRLGAPGDVHQLEIDTAHFTGNYPMAASVDACVLGDGEDPASARWQPLLTMTALQGDHLHRFTLPTPGHATHVRLNLHPDGGVARFRVLGRPRVDWAGVDADQEVELSAARLGGQVLALSDAHYGWPHSLLYPGRGLNMGDGWETRRRREPGFDWCVIGLGHRGRVTGLEVDTAFFKGNFPAQVSVQAANLEDHADTALLRASSMFWPTLLTPQPLGPDAMHHFQDQLETLDAVTHVRLNMHPDGGISRFRVFGQIQ</sequence>
<comment type="similarity">
    <text evidence="1 3">Belongs to the allantoicase family.</text>
</comment>
<dbReference type="EC" id="3.5.3.4" evidence="3"/>
<dbReference type="InterPro" id="IPR005164">
    <property type="entry name" value="Allantoicase"/>
</dbReference>
<dbReference type="PIRSF" id="PIRSF016516">
    <property type="entry name" value="Allantoicase"/>
    <property type="match status" value="1"/>
</dbReference>
<dbReference type="AlphaFoldDB" id="A0A9Q3W2T9"/>
<dbReference type="InterPro" id="IPR015908">
    <property type="entry name" value="Allantoicase_dom"/>
</dbReference>
<comment type="pathway">
    <text evidence="3">Nitrogen metabolism; (S)-allantoin degradation; (S)-ureidoglycolate from allantoate (aminidohydrolase route): step 1/1.</text>
</comment>
<evidence type="ECO:0000256" key="3">
    <source>
        <dbReference type="HAMAP-Rule" id="MF_00813"/>
    </source>
</evidence>
<gene>
    <name evidence="3 5" type="primary">alc</name>
    <name evidence="5" type="ORF">LZG35_06290</name>
</gene>
<dbReference type="PANTHER" id="PTHR12045:SF3">
    <property type="entry name" value="INACTIVE ALLANTOICASE-RELATED"/>
    <property type="match status" value="1"/>
</dbReference>
<accession>A0A9Q3W2T9</accession>
<keyword evidence="2 3" id="KW-0659">Purine metabolism</keyword>
<feature type="domain" description="Allantoicase" evidence="4">
    <location>
        <begin position="184"/>
        <end position="327"/>
    </location>
</feature>
<evidence type="ECO:0000256" key="2">
    <source>
        <dbReference type="ARBA" id="ARBA00022631"/>
    </source>
</evidence>
<dbReference type="GO" id="GO:0006144">
    <property type="term" value="P:purine nucleobase metabolic process"/>
    <property type="evidence" value="ECO:0007669"/>
    <property type="project" value="UniProtKB-KW"/>
</dbReference>
<dbReference type="EMBL" id="JAJVKT010000006">
    <property type="protein sequence ID" value="MCE7508241.1"/>
    <property type="molecule type" value="Genomic_DNA"/>
</dbReference>
<reference evidence="5" key="1">
    <citation type="submission" date="2022-01" db="EMBL/GenBank/DDBJ databases">
        <authorList>
            <person name="Karlyshev A.V."/>
            <person name="Jaspars M."/>
        </authorList>
    </citation>
    <scope>NUCLEOTIDE SEQUENCE</scope>
    <source>
        <strain evidence="5">AGSA3-2</strain>
    </source>
</reference>
<evidence type="ECO:0000259" key="4">
    <source>
        <dbReference type="Pfam" id="PF03561"/>
    </source>
</evidence>
<dbReference type="GeneID" id="94688401"/>
<feature type="domain" description="Allantoicase" evidence="4">
    <location>
        <begin position="17"/>
        <end position="163"/>
    </location>
</feature>
<dbReference type="PANTHER" id="PTHR12045">
    <property type="entry name" value="ALLANTOICASE"/>
    <property type="match status" value="1"/>
</dbReference>
<dbReference type="NCBIfam" id="TIGR02961">
    <property type="entry name" value="allantoicase"/>
    <property type="match status" value="1"/>
</dbReference>
<evidence type="ECO:0000256" key="1">
    <source>
        <dbReference type="ARBA" id="ARBA00009242"/>
    </source>
</evidence>